<keyword evidence="2 4" id="KW-0863">Zinc-finger</keyword>
<dbReference type="Gene3D" id="3.30.40.10">
    <property type="entry name" value="Zinc/RING finger domain, C3HC4 (zinc finger)"/>
    <property type="match status" value="1"/>
</dbReference>
<dbReference type="GO" id="GO:0045892">
    <property type="term" value="P:negative regulation of DNA-templated transcription"/>
    <property type="evidence" value="ECO:0007669"/>
    <property type="project" value="TreeGrafter"/>
</dbReference>
<dbReference type="AlphaFoldDB" id="A0A812DB15"/>
<dbReference type="Proteomes" id="UP000597762">
    <property type="component" value="Unassembled WGS sequence"/>
</dbReference>
<feature type="compositionally biased region" description="Acidic residues" evidence="6">
    <location>
        <begin position="102"/>
        <end position="119"/>
    </location>
</feature>
<evidence type="ECO:0000256" key="4">
    <source>
        <dbReference type="PROSITE-ProRule" id="PRU00146"/>
    </source>
</evidence>
<protein>
    <submittedName>
        <fullName evidence="8">RSF1</fullName>
    </submittedName>
</protein>
<evidence type="ECO:0000256" key="3">
    <source>
        <dbReference type="ARBA" id="ARBA00022833"/>
    </source>
</evidence>
<feature type="compositionally biased region" description="Basic and acidic residues" evidence="6">
    <location>
        <begin position="92"/>
        <end position="101"/>
    </location>
</feature>
<evidence type="ECO:0000256" key="6">
    <source>
        <dbReference type="SAM" id="MobiDB-lite"/>
    </source>
</evidence>
<dbReference type="InterPro" id="IPR013083">
    <property type="entry name" value="Znf_RING/FYVE/PHD"/>
</dbReference>
<dbReference type="GO" id="GO:0008270">
    <property type="term" value="F:zinc ion binding"/>
    <property type="evidence" value="ECO:0007669"/>
    <property type="project" value="UniProtKB-KW"/>
</dbReference>
<dbReference type="PROSITE" id="PS01359">
    <property type="entry name" value="ZF_PHD_1"/>
    <property type="match status" value="1"/>
</dbReference>
<dbReference type="OrthoDB" id="10055895at2759"/>
<comment type="caution">
    <text evidence="8">The sequence shown here is derived from an EMBL/GenBank/DDBJ whole genome shotgun (WGS) entry which is preliminary data.</text>
</comment>
<dbReference type="SUPFAM" id="SSF57903">
    <property type="entry name" value="FYVE/PHD zinc finger"/>
    <property type="match status" value="1"/>
</dbReference>
<proteinExistence type="predicted"/>
<feature type="compositionally biased region" description="Acidic residues" evidence="6">
    <location>
        <begin position="451"/>
        <end position="476"/>
    </location>
</feature>
<dbReference type="InterPro" id="IPR001965">
    <property type="entry name" value="Znf_PHD"/>
</dbReference>
<evidence type="ECO:0000259" key="7">
    <source>
        <dbReference type="PROSITE" id="PS50016"/>
    </source>
</evidence>
<feature type="compositionally biased region" description="Polar residues" evidence="6">
    <location>
        <begin position="350"/>
        <end position="363"/>
    </location>
</feature>
<feature type="compositionally biased region" description="Basic residues" evidence="6">
    <location>
        <begin position="530"/>
        <end position="540"/>
    </location>
</feature>
<dbReference type="PANTHER" id="PTHR14296:SF16">
    <property type="entry name" value="REMODELING AND SPACING FACTOR 1"/>
    <property type="match status" value="1"/>
</dbReference>
<feature type="region of interest" description="Disordered" evidence="6">
    <location>
        <begin position="1"/>
        <end position="119"/>
    </location>
</feature>
<feature type="compositionally biased region" description="Basic residues" evidence="6">
    <location>
        <begin position="79"/>
        <end position="88"/>
    </location>
</feature>
<gene>
    <name evidence="8" type="ORF">SPHA_49668</name>
</gene>
<dbReference type="GO" id="GO:0031213">
    <property type="term" value="C:RSF complex"/>
    <property type="evidence" value="ECO:0007669"/>
    <property type="project" value="InterPro"/>
</dbReference>
<dbReference type="InterPro" id="IPR019787">
    <property type="entry name" value="Znf_PHD-finger"/>
</dbReference>
<feature type="compositionally biased region" description="Low complexity" evidence="6">
    <location>
        <begin position="59"/>
        <end position="72"/>
    </location>
</feature>
<evidence type="ECO:0000256" key="1">
    <source>
        <dbReference type="ARBA" id="ARBA00022723"/>
    </source>
</evidence>
<feature type="region of interest" description="Disordered" evidence="6">
    <location>
        <begin position="340"/>
        <end position="569"/>
    </location>
</feature>
<feature type="compositionally biased region" description="Basic residues" evidence="6">
    <location>
        <begin position="1"/>
        <end position="18"/>
    </location>
</feature>
<dbReference type="InterPro" id="IPR019786">
    <property type="entry name" value="Zinc_finger_PHD-type_CS"/>
</dbReference>
<dbReference type="PROSITE" id="PS50016">
    <property type="entry name" value="ZF_PHD_2"/>
    <property type="match status" value="1"/>
</dbReference>
<evidence type="ECO:0000313" key="9">
    <source>
        <dbReference type="Proteomes" id="UP000597762"/>
    </source>
</evidence>
<organism evidence="8 9">
    <name type="scientific">Acanthosepion pharaonis</name>
    <name type="common">Pharaoh cuttlefish</name>
    <name type="synonym">Sepia pharaonis</name>
    <dbReference type="NCBI Taxonomy" id="158019"/>
    <lineage>
        <taxon>Eukaryota</taxon>
        <taxon>Metazoa</taxon>
        <taxon>Spiralia</taxon>
        <taxon>Lophotrochozoa</taxon>
        <taxon>Mollusca</taxon>
        <taxon>Cephalopoda</taxon>
        <taxon>Coleoidea</taxon>
        <taxon>Decapodiformes</taxon>
        <taxon>Sepiida</taxon>
        <taxon>Sepiina</taxon>
        <taxon>Sepiidae</taxon>
        <taxon>Acanthosepion</taxon>
    </lineage>
</organism>
<evidence type="ECO:0000313" key="8">
    <source>
        <dbReference type="EMBL" id="CAE1293200.1"/>
    </source>
</evidence>
<dbReference type="EMBL" id="CAHIKZ030002874">
    <property type="protein sequence ID" value="CAE1293200.1"/>
    <property type="molecule type" value="Genomic_DNA"/>
</dbReference>
<dbReference type="InterPro" id="IPR011011">
    <property type="entry name" value="Znf_FYVE_PHD"/>
</dbReference>
<dbReference type="CDD" id="cd15543">
    <property type="entry name" value="PHD_RSF1"/>
    <property type="match status" value="1"/>
</dbReference>
<keyword evidence="3" id="KW-0862">Zinc</keyword>
<evidence type="ECO:0000256" key="2">
    <source>
        <dbReference type="ARBA" id="ARBA00022771"/>
    </source>
</evidence>
<accession>A0A812DB15</accession>
<feature type="compositionally biased region" description="Acidic residues" evidence="6">
    <location>
        <begin position="547"/>
        <end position="565"/>
    </location>
</feature>
<sequence length="598" mass="68006">MTKVTTRGRARGRGRSKNSRQPLTVLEEPVSTAPVTRKSSRAVKKKEFNRNDFDTSNVRSRNGTGRSLRGGSSTAGKGSRGRQRKKRSGSVESDKWVSDKTEAEDEDEDDDDEEEEELFVGELLRRSSRVRSLGTKNKLLCISTSSDEDKSETNEDTSDEEFQLPKGRNARRAAARSAGIKEAQKIEENDNDKPCCHCQKFDHPETILLCDKCDAGYHTLCLTPPLHIIPEGDWFCPPCEHKMLLEKLTTNLHELDLQLKKRERLMKRKERLAFVGISLDNILSERKENMEPNVDCPNQSSTTRTCRIRRSINYKFTEFDELIDSAIQDDLRTVTDPDIEGAAEDKDDSNQNGKDMSNITNSIEGPVSRGKDMDTIMTVYSETNDLRPQGIQAKKEAGRRRGKDISNLVGNGSDSDEQYPAPRKRRPKRKLTTLDSDSYGSESDEYKASEDSDVSVDVDASDYSEEEDEEDEDDEDYGIRRRSSRTSTRQNYRASRKSGRGTTRRSRRQNFDDFVVDDDYDSEESANYRRSTRASVKRKVNYREKASDEEDEMTPTEDEDSEESSAEFSDLAGLDLRSFHNASTMKTILLKKYLNFSG</sequence>
<name>A0A812DB15_ACAPH</name>
<keyword evidence="9" id="KW-1185">Reference proteome</keyword>
<feature type="coiled-coil region" evidence="5">
    <location>
        <begin position="245"/>
        <end position="272"/>
    </location>
</feature>
<evidence type="ECO:0000256" key="5">
    <source>
        <dbReference type="SAM" id="Coils"/>
    </source>
</evidence>
<dbReference type="InterPro" id="IPR028938">
    <property type="entry name" value="Rsf1-like"/>
</dbReference>
<keyword evidence="5" id="KW-0175">Coiled coil</keyword>
<reference evidence="8" key="1">
    <citation type="submission" date="2021-01" db="EMBL/GenBank/DDBJ databases">
        <authorList>
            <person name="Li R."/>
            <person name="Bekaert M."/>
        </authorList>
    </citation>
    <scope>NUCLEOTIDE SEQUENCE</scope>
    <source>
        <strain evidence="8">Farmed</strain>
    </source>
</reference>
<keyword evidence="1" id="KW-0479">Metal-binding</keyword>
<dbReference type="PANTHER" id="PTHR14296">
    <property type="entry name" value="REMODELING AND SPACING FACTOR 1"/>
    <property type="match status" value="1"/>
</dbReference>
<feature type="compositionally biased region" description="Basic residues" evidence="6">
    <location>
        <begin position="422"/>
        <end position="431"/>
    </location>
</feature>
<dbReference type="Pfam" id="PF00628">
    <property type="entry name" value="PHD"/>
    <property type="match status" value="1"/>
</dbReference>
<dbReference type="GO" id="GO:0042393">
    <property type="term" value="F:histone binding"/>
    <property type="evidence" value="ECO:0007669"/>
    <property type="project" value="TreeGrafter"/>
</dbReference>
<feature type="compositionally biased region" description="Basic residues" evidence="6">
    <location>
        <begin position="494"/>
        <end position="508"/>
    </location>
</feature>
<feature type="domain" description="PHD-type" evidence="7">
    <location>
        <begin position="192"/>
        <end position="242"/>
    </location>
</feature>
<dbReference type="SMART" id="SM00249">
    <property type="entry name" value="PHD"/>
    <property type="match status" value="1"/>
</dbReference>
<feature type="compositionally biased region" description="Acidic residues" evidence="6">
    <location>
        <begin position="514"/>
        <end position="524"/>
    </location>
</feature>